<dbReference type="GO" id="GO:0051539">
    <property type="term" value="F:4 iron, 4 sulfur cluster binding"/>
    <property type="evidence" value="ECO:0007669"/>
    <property type="project" value="UniProtKB-KW"/>
</dbReference>
<keyword evidence="6 10" id="KW-0560">Oxidoreductase</keyword>
<keyword evidence="7" id="KW-0408">Iron</keyword>
<keyword evidence="10" id="KW-0456">Lyase</keyword>
<dbReference type="PANTHER" id="PTHR30352:SF4">
    <property type="entry name" value="PYRUVATE FORMATE-LYASE 2-ACTIVATING ENZYME"/>
    <property type="match status" value="1"/>
</dbReference>
<dbReference type="PANTHER" id="PTHR30352">
    <property type="entry name" value="PYRUVATE FORMATE-LYASE-ACTIVATING ENZYME"/>
    <property type="match status" value="1"/>
</dbReference>
<dbReference type="EC" id="1.97.1.-" evidence="10"/>
<evidence type="ECO:0000259" key="9">
    <source>
        <dbReference type="PROSITE" id="PS51918"/>
    </source>
</evidence>
<dbReference type="InterPro" id="IPR034457">
    <property type="entry name" value="Organic_radical-activating"/>
</dbReference>
<dbReference type="InterPro" id="IPR001989">
    <property type="entry name" value="Radical_activat_CS"/>
</dbReference>
<dbReference type="GO" id="GO:0046872">
    <property type="term" value="F:metal ion binding"/>
    <property type="evidence" value="ECO:0007669"/>
    <property type="project" value="UniProtKB-KW"/>
</dbReference>
<dbReference type="SFLD" id="SFLDG01066">
    <property type="entry name" value="organic_radical-activating_enz"/>
    <property type="match status" value="1"/>
</dbReference>
<keyword evidence="5" id="KW-0479">Metal-binding</keyword>
<dbReference type="InterPro" id="IPR007197">
    <property type="entry name" value="rSAM"/>
</dbReference>
<keyword evidence="8" id="KW-0411">Iron-sulfur</keyword>
<dbReference type="AlphaFoldDB" id="A0A644UD38"/>
<evidence type="ECO:0000256" key="7">
    <source>
        <dbReference type="ARBA" id="ARBA00023004"/>
    </source>
</evidence>
<dbReference type="SUPFAM" id="SSF102114">
    <property type="entry name" value="Radical SAM enzymes"/>
    <property type="match status" value="1"/>
</dbReference>
<dbReference type="PROSITE" id="PS51918">
    <property type="entry name" value="RADICAL_SAM"/>
    <property type="match status" value="1"/>
</dbReference>
<dbReference type="Gene3D" id="3.20.20.70">
    <property type="entry name" value="Aldolase class I"/>
    <property type="match status" value="1"/>
</dbReference>
<evidence type="ECO:0000313" key="10">
    <source>
        <dbReference type="EMBL" id="MPL76804.1"/>
    </source>
</evidence>
<dbReference type="NCBIfam" id="TIGR02494">
    <property type="entry name" value="PFLE_PFLC"/>
    <property type="match status" value="1"/>
</dbReference>
<accession>A0A644UD38</accession>
<sequence length="264" mass="29392">MKGCVFDIRHYSVHDGPGIRTSVFLKGCPLRCRWCHNPEGLEPEPVQVCRERQAGGKTIRNTETIGKSMTPDEVVKEVLKSRIFFEESEGGVTFTGGEPLMQPEFTEACLLLMKQEHIHTALDTCGYVSPDNFIRIAARADLILFDLKHCDSGIHQQFTGVPAGLVLTNLRASIEAGFPLIVRIPLIPVFNLSTDTLISMAGYLRETGWSGRVNLLPYHHIAIHKYEKLGMDYGMKNIRPPSAAEVEQAAKIFRERGFVVNIGG</sequence>
<comment type="cofactor">
    <cofactor evidence="1">
        <name>[4Fe-4S] cluster</name>
        <dbReference type="ChEBI" id="CHEBI:49883"/>
    </cofactor>
</comment>
<dbReference type="EMBL" id="VSSQ01000100">
    <property type="protein sequence ID" value="MPL76804.1"/>
    <property type="molecule type" value="Genomic_DNA"/>
</dbReference>
<evidence type="ECO:0000256" key="2">
    <source>
        <dbReference type="ARBA" id="ARBA00009777"/>
    </source>
</evidence>
<dbReference type="InterPro" id="IPR013785">
    <property type="entry name" value="Aldolase_TIM"/>
</dbReference>
<name>A0A644UD38_9ZZZZ</name>
<dbReference type="CDD" id="cd01335">
    <property type="entry name" value="Radical_SAM"/>
    <property type="match status" value="1"/>
</dbReference>
<dbReference type="PROSITE" id="PS01087">
    <property type="entry name" value="RADICAL_ACTIVATING"/>
    <property type="match status" value="1"/>
</dbReference>
<feature type="domain" description="Radical SAM core" evidence="9">
    <location>
        <begin position="14"/>
        <end position="256"/>
    </location>
</feature>
<dbReference type="PIRSF" id="PIRSF000371">
    <property type="entry name" value="PFL_act_enz"/>
    <property type="match status" value="1"/>
</dbReference>
<reference evidence="10" key="1">
    <citation type="submission" date="2019-08" db="EMBL/GenBank/DDBJ databases">
        <authorList>
            <person name="Kucharzyk K."/>
            <person name="Murdoch R.W."/>
            <person name="Higgins S."/>
            <person name="Loffler F."/>
        </authorList>
    </citation>
    <scope>NUCLEOTIDE SEQUENCE</scope>
</reference>
<evidence type="ECO:0000256" key="6">
    <source>
        <dbReference type="ARBA" id="ARBA00023002"/>
    </source>
</evidence>
<dbReference type="GO" id="GO:0016829">
    <property type="term" value="F:lyase activity"/>
    <property type="evidence" value="ECO:0007669"/>
    <property type="project" value="UniProtKB-KW"/>
</dbReference>
<evidence type="ECO:0000256" key="8">
    <source>
        <dbReference type="ARBA" id="ARBA00023014"/>
    </source>
</evidence>
<evidence type="ECO:0000256" key="5">
    <source>
        <dbReference type="ARBA" id="ARBA00022723"/>
    </source>
</evidence>
<evidence type="ECO:0000256" key="1">
    <source>
        <dbReference type="ARBA" id="ARBA00001966"/>
    </source>
</evidence>
<keyword evidence="4" id="KW-0949">S-adenosyl-L-methionine</keyword>
<comment type="similarity">
    <text evidence="2">Belongs to the organic radical-activating enzymes family.</text>
</comment>
<gene>
    <name evidence="10" type="primary">cutD_3</name>
    <name evidence="10" type="ORF">SDC9_22654</name>
</gene>
<comment type="caution">
    <text evidence="10">The sequence shown here is derived from an EMBL/GenBank/DDBJ whole genome shotgun (WGS) entry which is preliminary data.</text>
</comment>
<evidence type="ECO:0000256" key="3">
    <source>
        <dbReference type="ARBA" id="ARBA00022485"/>
    </source>
</evidence>
<dbReference type="Pfam" id="PF04055">
    <property type="entry name" value="Radical_SAM"/>
    <property type="match status" value="1"/>
</dbReference>
<dbReference type="SFLD" id="SFLDS00029">
    <property type="entry name" value="Radical_SAM"/>
    <property type="match status" value="1"/>
</dbReference>
<dbReference type="InterPro" id="IPR058240">
    <property type="entry name" value="rSAM_sf"/>
</dbReference>
<keyword evidence="3" id="KW-0004">4Fe-4S</keyword>
<dbReference type="GO" id="GO:0016491">
    <property type="term" value="F:oxidoreductase activity"/>
    <property type="evidence" value="ECO:0007669"/>
    <property type="project" value="UniProtKB-KW"/>
</dbReference>
<dbReference type="InterPro" id="IPR012839">
    <property type="entry name" value="Organic_radical_activase"/>
</dbReference>
<organism evidence="10">
    <name type="scientific">bioreactor metagenome</name>
    <dbReference type="NCBI Taxonomy" id="1076179"/>
    <lineage>
        <taxon>unclassified sequences</taxon>
        <taxon>metagenomes</taxon>
        <taxon>ecological metagenomes</taxon>
    </lineage>
</organism>
<proteinExistence type="inferred from homology"/>
<protein>
    <submittedName>
        <fullName evidence="10">Choline trimethylamine-lyase activating enzyme</fullName>
        <ecNumber evidence="10">1.97.1.-</ecNumber>
    </submittedName>
</protein>
<evidence type="ECO:0000256" key="4">
    <source>
        <dbReference type="ARBA" id="ARBA00022691"/>
    </source>
</evidence>